<gene>
    <name evidence="1" type="ORF">FO440_09715</name>
</gene>
<reference evidence="1 2" key="1">
    <citation type="submission" date="2019-07" db="EMBL/GenBank/DDBJ databases">
        <authorList>
            <person name="Huq M.A."/>
        </authorList>
    </citation>
    <scope>NUCLEOTIDE SEQUENCE [LARGE SCALE GENOMIC DNA]</scope>
    <source>
        <strain evidence="1 2">MAH-19</strain>
    </source>
</reference>
<accession>A0A556MX51</accession>
<organism evidence="1 2">
    <name type="scientific">Mucilaginibacter corticis</name>
    <dbReference type="NCBI Taxonomy" id="2597670"/>
    <lineage>
        <taxon>Bacteria</taxon>
        <taxon>Pseudomonadati</taxon>
        <taxon>Bacteroidota</taxon>
        <taxon>Sphingobacteriia</taxon>
        <taxon>Sphingobacteriales</taxon>
        <taxon>Sphingobacteriaceae</taxon>
        <taxon>Mucilaginibacter</taxon>
    </lineage>
</organism>
<comment type="caution">
    <text evidence="1">The sequence shown here is derived from an EMBL/GenBank/DDBJ whole genome shotgun (WGS) entry which is preliminary data.</text>
</comment>
<evidence type="ECO:0000313" key="1">
    <source>
        <dbReference type="EMBL" id="TSJ44433.1"/>
    </source>
</evidence>
<dbReference type="EMBL" id="VLPK01000001">
    <property type="protein sequence ID" value="TSJ44433.1"/>
    <property type="molecule type" value="Genomic_DNA"/>
</dbReference>
<dbReference type="RefSeq" id="WP_144247994.1">
    <property type="nucleotide sequence ID" value="NZ_VLPK01000001.1"/>
</dbReference>
<sequence>MLSGTALSTVSFLSEKDAVPIAASAMPAGQVHYRSPNLQPARKTRPGILLPHSQTCPYRCAIPAGFRAARLELAVAVHVRSAFASIKSFGNE</sequence>
<name>A0A556MX51_9SPHI</name>
<proteinExistence type="predicted"/>
<dbReference type="AlphaFoldDB" id="A0A556MX51"/>
<evidence type="ECO:0000313" key="2">
    <source>
        <dbReference type="Proteomes" id="UP000318733"/>
    </source>
</evidence>
<dbReference type="Proteomes" id="UP000318733">
    <property type="component" value="Unassembled WGS sequence"/>
</dbReference>
<protein>
    <submittedName>
        <fullName evidence="1">Uncharacterized protein</fullName>
    </submittedName>
</protein>
<keyword evidence="2" id="KW-1185">Reference proteome</keyword>